<evidence type="ECO:0000313" key="3">
    <source>
        <dbReference type="Proteomes" id="UP001597116"/>
    </source>
</evidence>
<gene>
    <name evidence="2" type="ORF">ACFQ4C_22590</name>
</gene>
<comment type="caution">
    <text evidence="2">The sequence shown here is derived from an EMBL/GenBank/DDBJ whole genome shotgun (WGS) entry which is preliminary data.</text>
</comment>
<name>A0ABW3QI39_9BACT</name>
<protein>
    <submittedName>
        <fullName evidence="2">Uncharacterized protein</fullName>
    </submittedName>
</protein>
<feature type="signal peptide" evidence="1">
    <location>
        <begin position="1"/>
        <end position="31"/>
    </location>
</feature>
<dbReference type="RefSeq" id="WP_265993531.1">
    <property type="nucleotide sequence ID" value="NZ_CP110973.1"/>
</dbReference>
<evidence type="ECO:0000313" key="2">
    <source>
        <dbReference type="EMBL" id="MFD1143931.1"/>
    </source>
</evidence>
<sequence>MKRKIYTHGKWKPGWLAMVLGGLLLAGPADAQTPEEDLKNTKDTPGLQLSFHEISNLKFRLEVTEPLMLLHGNIDVFIISNDQQILYANKYSHHELRVTTFDLSTLQDGTYSFVVRSGTTRVSQQFDIRTKFKRVILDRN</sequence>
<feature type="chain" id="PRO_5045182471" evidence="1">
    <location>
        <begin position="32"/>
        <end position="140"/>
    </location>
</feature>
<accession>A0ABW3QI39</accession>
<keyword evidence="3" id="KW-1185">Reference proteome</keyword>
<dbReference type="Proteomes" id="UP001597116">
    <property type="component" value="Unassembled WGS sequence"/>
</dbReference>
<proteinExistence type="predicted"/>
<dbReference type="EMBL" id="JBHTLP010000019">
    <property type="protein sequence ID" value="MFD1143931.1"/>
    <property type="molecule type" value="Genomic_DNA"/>
</dbReference>
<evidence type="ECO:0000256" key="1">
    <source>
        <dbReference type="SAM" id="SignalP"/>
    </source>
</evidence>
<organism evidence="2 3">
    <name type="scientific">Larkinella insperata</name>
    <dbReference type="NCBI Taxonomy" id="332158"/>
    <lineage>
        <taxon>Bacteria</taxon>
        <taxon>Pseudomonadati</taxon>
        <taxon>Bacteroidota</taxon>
        <taxon>Cytophagia</taxon>
        <taxon>Cytophagales</taxon>
        <taxon>Spirosomataceae</taxon>
        <taxon>Larkinella</taxon>
    </lineage>
</organism>
<keyword evidence="1" id="KW-0732">Signal</keyword>
<reference evidence="3" key="1">
    <citation type="journal article" date="2019" name="Int. J. Syst. Evol. Microbiol.">
        <title>The Global Catalogue of Microorganisms (GCM) 10K type strain sequencing project: providing services to taxonomists for standard genome sequencing and annotation.</title>
        <authorList>
            <consortium name="The Broad Institute Genomics Platform"/>
            <consortium name="The Broad Institute Genome Sequencing Center for Infectious Disease"/>
            <person name="Wu L."/>
            <person name="Ma J."/>
        </authorList>
    </citation>
    <scope>NUCLEOTIDE SEQUENCE [LARGE SCALE GENOMIC DNA]</scope>
    <source>
        <strain evidence="3">CCUG 55608</strain>
    </source>
</reference>